<name>A0ABT6JW73_9GAMM</name>
<reference evidence="1 2" key="1">
    <citation type="submission" date="2023-04" db="EMBL/GenBank/DDBJ databases">
        <title>Luteimonas sp. M1R5S59.</title>
        <authorList>
            <person name="Sun J.-Q."/>
        </authorList>
    </citation>
    <scope>NUCLEOTIDE SEQUENCE [LARGE SCALE GENOMIC DNA]</scope>
    <source>
        <strain evidence="1 2">M1R5S59</strain>
    </source>
</reference>
<proteinExistence type="predicted"/>
<comment type="caution">
    <text evidence="1">The sequence shown here is derived from an EMBL/GenBank/DDBJ whole genome shotgun (WGS) entry which is preliminary data.</text>
</comment>
<evidence type="ECO:0000313" key="2">
    <source>
        <dbReference type="Proteomes" id="UP001156873"/>
    </source>
</evidence>
<sequence length="159" mass="17574">MERLGTVLFLAAILIVPDSVHGTPPGESETGRTAKDESRSIAERVAARAGDVPAAQSIDRFPSQLFGTWDLGPRPCRLPVNEDSDSPIRIEAELIQGYEHFETPVRVERISDMPTAWRITTSETYLGSQVTDDVRIFVADGDRLVITSGAETQQYRKCQ</sequence>
<protein>
    <submittedName>
        <fullName evidence="1">Uncharacterized protein</fullName>
    </submittedName>
</protein>
<dbReference type="Proteomes" id="UP001156873">
    <property type="component" value="Unassembled WGS sequence"/>
</dbReference>
<dbReference type="EMBL" id="JARXRO010000018">
    <property type="protein sequence ID" value="MDH5834827.1"/>
    <property type="molecule type" value="Genomic_DNA"/>
</dbReference>
<evidence type="ECO:0000313" key="1">
    <source>
        <dbReference type="EMBL" id="MDH5834827.1"/>
    </source>
</evidence>
<gene>
    <name evidence="1" type="ORF">QFW81_12975</name>
</gene>
<organism evidence="1 2">
    <name type="scientific">Luteimonas kalidii</name>
    <dbReference type="NCBI Taxonomy" id="3042025"/>
    <lineage>
        <taxon>Bacteria</taxon>
        <taxon>Pseudomonadati</taxon>
        <taxon>Pseudomonadota</taxon>
        <taxon>Gammaproteobacteria</taxon>
        <taxon>Lysobacterales</taxon>
        <taxon>Lysobacteraceae</taxon>
        <taxon>Luteimonas</taxon>
    </lineage>
</organism>
<keyword evidence="2" id="KW-1185">Reference proteome</keyword>
<dbReference type="RefSeq" id="WP_280579306.1">
    <property type="nucleotide sequence ID" value="NZ_JARXRO010000018.1"/>
</dbReference>
<accession>A0ABT6JW73</accession>